<proteinExistence type="predicted"/>
<comment type="caution">
    <text evidence="2">The sequence shown here is derived from an EMBL/GenBank/DDBJ whole genome shotgun (WGS) entry which is preliminary data.</text>
</comment>
<accession>A0ABP9P826</accession>
<evidence type="ECO:0000313" key="3">
    <source>
        <dbReference type="Proteomes" id="UP001500804"/>
    </source>
</evidence>
<feature type="transmembrane region" description="Helical" evidence="1">
    <location>
        <begin position="91"/>
        <end position="111"/>
    </location>
</feature>
<dbReference type="Proteomes" id="UP001500804">
    <property type="component" value="Unassembled WGS sequence"/>
</dbReference>
<reference evidence="3" key="1">
    <citation type="journal article" date="2019" name="Int. J. Syst. Evol. Microbiol.">
        <title>The Global Catalogue of Microorganisms (GCM) 10K type strain sequencing project: providing services to taxonomists for standard genome sequencing and annotation.</title>
        <authorList>
            <consortium name="The Broad Institute Genomics Platform"/>
            <consortium name="The Broad Institute Genome Sequencing Center for Infectious Disease"/>
            <person name="Wu L."/>
            <person name="Ma J."/>
        </authorList>
    </citation>
    <scope>NUCLEOTIDE SEQUENCE [LARGE SCALE GENOMIC DNA]</scope>
    <source>
        <strain evidence="3">JCM 18302</strain>
    </source>
</reference>
<evidence type="ECO:0000313" key="2">
    <source>
        <dbReference type="EMBL" id="GAA5142311.1"/>
    </source>
</evidence>
<feature type="transmembrane region" description="Helical" evidence="1">
    <location>
        <begin position="123"/>
        <end position="142"/>
    </location>
</feature>
<feature type="transmembrane region" description="Helical" evidence="1">
    <location>
        <begin position="63"/>
        <end position="84"/>
    </location>
</feature>
<organism evidence="2 3">
    <name type="scientific">Pseudonocardia adelaidensis</name>
    <dbReference type="NCBI Taxonomy" id="648754"/>
    <lineage>
        <taxon>Bacteria</taxon>
        <taxon>Bacillati</taxon>
        <taxon>Actinomycetota</taxon>
        <taxon>Actinomycetes</taxon>
        <taxon>Pseudonocardiales</taxon>
        <taxon>Pseudonocardiaceae</taxon>
        <taxon>Pseudonocardia</taxon>
    </lineage>
</organism>
<sequence length="148" mass="15406">MAVTEGVDREARVRGTVVGILGVLAAGHGAAGMWALAVPLVFYEGFPLPGHPWVALLPPYNEHLVRDFGALNLALAVVLVGAALRADRATVRLAAIAVLAAAVPHAAYHALHLSHFPPVDAVTQTAGTVVHIAVLVVVLVLSGRLEER</sequence>
<dbReference type="EMBL" id="BAABJO010000059">
    <property type="protein sequence ID" value="GAA5142311.1"/>
    <property type="molecule type" value="Genomic_DNA"/>
</dbReference>
<feature type="transmembrane region" description="Helical" evidence="1">
    <location>
        <begin position="17"/>
        <end position="43"/>
    </location>
</feature>
<keyword evidence="1" id="KW-0812">Transmembrane</keyword>
<evidence type="ECO:0000256" key="1">
    <source>
        <dbReference type="SAM" id="Phobius"/>
    </source>
</evidence>
<gene>
    <name evidence="2" type="ORF">GCM10023320_82450</name>
</gene>
<dbReference type="RefSeq" id="WP_345613347.1">
    <property type="nucleotide sequence ID" value="NZ_BAABJO010000059.1"/>
</dbReference>
<protein>
    <submittedName>
        <fullName evidence="2">Uncharacterized protein</fullName>
    </submittedName>
</protein>
<keyword evidence="3" id="KW-1185">Reference proteome</keyword>
<name>A0ABP9P826_9PSEU</name>
<keyword evidence="1" id="KW-0472">Membrane</keyword>
<keyword evidence="1" id="KW-1133">Transmembrane helix</keyword>